<dbReference type="InterPro" id="IPR002363">
    <property type="entry name" value="Ribosomal_uL10_CS_bac"/>
</dbReference>
<dbReference type="GO" id="GO:0006412">
    <property type="term" value="P:translation"/>
    <property type="evidence" value="ECO:0007669"/>
    <property type="project" value="InterPro"/>
</dbReference>
<proteinExistence type="inferred from homology"/>
<dbReference type="GO" id="GO:0015934">
    <property type="term" value="C:large ribosomal subunit"/>
    <property type="evidence" value="ECO:0007669"/>
    <property type="project" value="InterPro"/>
</dbReference>
<accession>A0A1F5CKA3</accession>
<protein>
    <recommendedName>
        <fullName evidence="2">50S ribosomal protein L10</fullName>
    </recommendedName>
</protein>
<reference evidence="3 4" key="1">
    <citation type="journal article" date="2016" name="Nat. Commun.">
        <title>Thousands of microbial genomes shed light on interconnected biogeochemical processes in an aquifer system.</title>
        <authorList>
            <person name="Anantharaman K."/>
            <person name="Brown C.T."/>
            <person name="Hug L.A."/>
            <person name="Sharon I."/>
            <person name="Castelle C.J."/>
            <person name="Probst A.J."/>
            <person name="Thomas B.C."/>
            <person name="Singh A."/>
            <person name="Wilkins M.J."/>
            <person name="Karaoz U."/>
            <person name="Brodie E.L."/>
            <person name="Williams K.H."/>
            <person name="Hubbard S.S."/>
            <person name="Banfield J.F."/>
        </authorList>
    </citation>
    <scope>NUCLEOTIDE SEQUENCE [LARGE SCALE GENOMIC DNA]</scope>
</reference>
<evidence type="ECO:0000256" key="1">
    <source>
        <dbReference type="ARBA" id="ARBA00008889"/>
    </source>
</evidence>
<dbReference type="SUPFAM" id="SSF160369">
    <property type="entry name" value="Ribosomal protein L10-like"/>
    <property type="match status" value="1"/>
</dbReference>
<dbReference type="EMBL" id="MEZA01000004">
    <property type="protein sequence ID" value="OGD43277.1"/>
    <property type="molecule type" value="Genomic_DNA"/>
</dbReference>
<dbReference type="Gene3D" id="3.30.70.1730">
    <property type="match status" value="1"/>
</dbReference>
<keyword evidence="3" id="KW-0687">Ribonucleoprotein</keyword>
<name>A0A1F5CKA3_9BACT</name>
<dbReference type="InterPro" id="IPR001790">
    <property type="entry name" value="Ribosomal_uL10"/>
</dbReference>
<feature type="non-terminal residue" evidence="3">
    <location>
        <position position="56"/>
    </location>
</feature>
<evidence type="ECO:0000313" key="4">
    <source>
        <dbReference type="Proteomes" id="UP000178974"/>
    </source>
</evidence>
<dbReference type="AlphaFoldDB" id="A0A1F5CKA3"/>
<comment type="similarity">
    <text evidence="1">Belongs to the universal ribosomal protein uL10 family.</text>
</comment>
<organism evidence="3 4">
    <name type="scientific">Candidatus Azambacteria bacterium RIFOXYD1_FULL_42_11</name>
    <dbReference type="NCBI Taxonomy" id="1797310"/>
    <lineage>
        <taxon>Bacteria</taxon>
        <taxon>Candidatus Azamiibacteriota</taxon>
    </lineage>
</organism>
<dbReference type="PROSITE" id="PS01109">
    <property type="entry name" value="RIBOSOMAL_L10"/>
    <property type="match status" value="1"/>
</dbReference>
<sequence>MNRTEKTELAQTLKEKFGKATVAIFADYKGLTATQADDLRRQLRTQKVEVKVVKNN</sequence>
<evidence type="ECO:0000313" key="3">
    <source>
        <dbReference type="EMBL" id="OGD43277.1"/>
    </source>
</evidence>
<comment type="caution">
    <text evidence="3">The sequence shown here is derived from an EMBL/GenBank/DDBJ whole genome shotgun (WGS) entry which is preliminary data.</text>
</comment>
<evidence type="ECO:0000256" key="2">
    <source>
        <dbReference type="RuleBase" id="RU003636"/>
    </source>
</evidence>
<dbReference type="Pfam" id="PF00466">
    <property type="entry name" value="Ribosomal_L10"/>
    <property type="match status" value="1"/>
</dbReference>
<keyword evidence="3" id="KW-0689">Ribosomal protein</keyword>
<dbReference type="InterPro" id="IPR043141">
    <property type="entry name" value="Ribosomal_uL10-like_sf"/>
</dbReference>
<gene>
    <name evidence="3" type="ORF">A2567_02165</name>
</gene>
<dbReference type="GO" id="GO:0003735">
    <property type="term" value="F:structural constituent of ribosome"/>
    <property type="evidence" value="ECO:0007669"/>
    <property type="project" value="InterPro"/>
</dbReference>
<dbReference type="Proteomes" id="UP000178974">
    <property type="component" value="Unassembled WGS sequence"/>
</dbReference>